<organism evidence="2 3">
    <name type="scientific">Lysobacter hankyongensis</name>
    <dbReference type="NCBI Taxonomy" id="1176535"/>
    <lineage>
        <taxon>Bacteria</taxon>
        <taxon>Pseudomonadati</taxon>
        <taxon>Pseudomonadota</taxon>
        <taxon>Gammaproteobacteria</taxon>
        <taxon>Lysobacterales</taxon>
        <taxon>Lysobacteraceae</taxon>
        <taxon>Lysobacter</taxon>
    </lineage>
</organism>
<evidence type="ECO:0000256" key="1">
    <source>
        <dbReference type="SAM" id="SignalP"/>
    </source>
</evidence>
<proteinExistence type="predicted"/>
<name>A0ABP9BRM7_9GAMM</name>
<protein>
    <recommendedName>
        <fullName evidence="4">Conjugal transfer protein TrbJ</fullName>
    </recommendedName>
</protein>
<evidence type="ECO:0008006" key="4">
    <source>
        <dbReference type="Google" id="ProtNLM"/>
    </source>
</evidence>
<comment type="caution">
    <text evidence="2">The sequence shown here is derived from an EMBL/GenBank/DDBJ whole genome shotgun (WGS) entry which is preliminary data.</text>
</comment>
<keyword evidence="1" id="KW-0732">Signal</keyword>
<reference evidence="3" key="1">
    <citation type="journal article" date="2019" name="Int. J. Syst. Evol. Microbiol.">
        <title>The Global Catalogue of Microorganisms (GCM) 10K type strain sequencing project: providing services to taxonomists for standard genome sequencing and annotation.</title>
        <authorList>
            <consortium name="The Broad Institute Genomics Platform"/>
            <consortium name="The Broad Institute Genome Sequencing Center for Infectious Disease"/>
            <person name="Wu L."/>
            <person name="Ma J."/>
        </authorList>
    </citation>
    <scope>NUCLEOTIDE SEQUENCE [LARGE SCALE GENOMIC DNA]</scope>
    <source>
        <strain evidence="3">JCM 18204</strain>
    </source>
</reference>
<feature type="signal peptide" evidence="1">
    <location>
        <begin position="1"/>
        <end position="32"/>
    </location>
</feature>
<sequence length="260" mass="28322">MKTDRKSRTARKAPFLTSLALACALMTGSAGAGIPVTDVGNMPNHIITQIQSYLNQLNTLTSKIQDATQYAREIQHMTQQLTSLDQMFASLGLAFTPIEEKSAAELSAAITQRCNSSGGGFNPMMFLTEVLNLNGDIVAQQKTKCVQIVSLQFMQFNEQVKMLKKLQRAQTDIQRLNGQLASANTNGKMDSNIGAAQSVMTQLQADAQYTETVIRTYEGMIKMVEEDQRQLAKRALKGESSMLGTMISTGALATALEIAD</sequence>
<dbReference type="RefSeq" id="WP_345303876.1">
    <property type="nucleotide sequence ID" value="NZ_BAABJE010000014.1"/>
</dbReference>
<feature type="chain" id="PRO_5045825543" description="Conjugal transfer protein TrbJ" evidence="1">
    <location>
        <begin position="33"/>
        <end position="260"/>
    </location>
</feature>
<dbReference type="PROSITE" id="PS51257">
    <property type="entry name" value="PROKAR_LIPOPROTEIN"/>
    <property type="match status" value="1"/>
</dbReference>
<dbReference type="EMBL" id="BAABJE010000014">
    <property type="protein sequence ID" value="GAA4799450.1"/>
    <property type="molecule type" value="Genomic_DNA"/>
</dbReference>
<evidence type="ECO:0000313" key="2">
    <source>
        <dbReference type="EMBL" id="GAA4799450.1"/>
    </source>
</evidence>
<gene>
    <name evidence="2" type="ORF">GCM10023307_27190</name>
</gene>
<accession>A0ABP9BRM7</accession>
<evidence type="ECO:0000313" key="3">
    <source>
        <dbReference type="Proteomes" id="UP001499959"/>
    </source>
</evidence>
<keyword evidence="3" id="KW-1185">Reference proteome</keyword>
<dbReference type="Proteomes" id="UP001499959">
    <property type="component" value="Unassembled WGS sequence"/>
</dbReference>